<accession>A0ABW6PLJ1</accession>
<sequence>MKLRKSTTTRRTTATRLRKSTAVLMAAWVGTFVVYVFVKPADSPDVPTAILNAVPTWNNPDSTP</sequence>
<keyword evidence="1" id="KW-1133">Transmembrane helix</keyword>
<comment type="caution">
    <text evidence="2">The sequence shown here is derived from an EMBL/GenBank/DDBJ whole genome shotgun (WGS) entry which is preliminary data.</text>
</comment>
<evidence type="ECO:0000313" key="2">
    <source>
        <dbReference type="EMBL" id="MFF0543165.1"/>
    </source>
</evidence>
<reference evidence="2 3" key="1">
    <citation type="submission" date="2024-10" db="EMBL/GenBank/DDBJ databases">
        <title>The Natural Products Discovery Center: Release of the First 8490 Sequenced Strains for Exploring Actinobacteria Biosynthetic Diversity.</title>
        <authorList>
            <person name="Kalkreuter E."/>
            <person name="Kautsar S.A."/>
            <person name="Yang D."/>
            <person name="Bader C.D."/>
            <person name="Teijaro C.N."/>
            <person name="Fluegel L."/>
            <person name="Davis C.M."/>
            <person name="Simpson J.R."/>
            <person name="Lauterbach L."/>
            <person name="Steele A.D."/>
            <person name="Gui C."/>
            <person name="Meng S."/>
            <person name="Li G."/>
            <person name="Viehrig K."/>
            <person name="Ye F."/>
            <person name="Su P."/>
            <person name="Kiefer A.F."/>
            <person name="Nichols A."/>
            <person name="Cepeda A.J."/>
            <person name="Yan W."/>
            <person name="Fan B."/>
            <person name="Jiang Y."/>
            <person name="Adhikari A."/>
            <person name="Zheng C.-J."/>
            <person name="Schuster L."/>
            <person name="Cowan T.M."/>
            <person name="Smanski M.J."/>
            <person name="Chevrette M.G."/>
            <person name="De Carvalho L.P.S."/>
            <person name="Shen B."/>
        </authorList>
    </citation>
    <scope>NUCLEOTIDE SEQUENCE [LARGE SCALE GENOMIC DNA]</scope>
    <source>
        <strain evidence="2 3">NPDC004045</strain>
    </source>
</reference>
<name>A0ABW6PLJ1_9NOCA</name>
<organism evidence="2 3">
    <name type="scientific">Nocardia thailandica</name>
    <dbReference type="NCBI Taxonomy" id="257275"/>
    <lineage>
        <taxon>Bacteria</taxon>
        <taxon>Bacillati</taxon>
        <taxon>Actinomycetota</taxon>
        <taxon>Actinomycetes</taxon>
        <taxon>Mycobacteriales</taxon>
        <taxon>Nocardiaceae</taxon>
        <taxon>Nocardia</taxon>
    </lineage>
</organism>
<feature type="transmembrane region" description="Helical" evidence="1">
    <location>
        <begin position="21"/>
        <end position="38"/>
    </location>
</feature>
<dbReference type="RefSeq" id="WP_157224959.1">
    <property type="nucleotide sequence ID" value="NZ_JBIAMX010000004.1"/>
</dbReference>
<keyword evidence="3" id="KW-1185">Reference proteome</keyword>
<dbReference type="EMBL" id="JBIAMX010000004">
    <property type="protein sequence ID" value="MFF0543165.1"/>
    <property type="molecule type" value="Genomic_DNA"/>
</dbReference>
<dbReference type="Proteomes" id="UP001601444">
    <property type="component" value="Unassembled WGS sequence"/>
</dbReference>
<keyword evidence="1" id="KW-0812">Transmembrane</keyword>
<proteinExistence type="predicted"/>
<evidence type="ECO:0000256" key="1">
    <source>
        <dbReference type="SAM" id="Phobius"/>
    </source>
</evidence>
<protein>
    <submittedName>
        <fullName evidence="2">Uncharacterized protein</fullName>
    </submittedName>
</protein>
<evidence type="ECO:0000313" key="3">
    <source>
        <dbReference type="Proteomes" id="UP001601444"/>
    </source>
</evidence>
<keyword evidence="1" id="KW-0472">Membrane</keyword>
<gene>
    <name evidence="2" type="ORF">ACFYTF_10020</name>
</gene>